<comment type="caution">
    <text evidence="1">The sequence shown here is derived from an EMBL/GenBank/DDBJ whole genome shotgun (WGS) entry which is preliminary data.</text>
</comment>
<evidence type="ECO:0000313" key="2">
    <source>
        <dbReference type="Proteomes" id="UP000299102"/>
    </source>
</evidence>
<dbReference type="EMBL" id="BGZK01000060">
    <property type="protein sequence ID" value="GBP13969.1"/>
    <property type="molecule type" value="Genomic_DNA"/>
</dbReference>
<accession>A0A4C1THG8</accession>
<evidence type="ECO:0000313" key="1">
    <source>
        <dbReference type="EMBL" id="GBP13969.1"/>
    </source>
</evidence>
<dbReference type="AlphaFoldDB" id="A0A4C1THG8"/>
<reference evidence="1 2" key="1">
    <citation type="journal article" date="2019" name="Commun. Biol.">
        <title>The bagworm genome reveals a unique fibroin gene that provides high tensile strength.</title>
        <authorList>
            <person name="Kono N."/>
            <person name="Nakamura H."/>
            <person name="Ohtoshi R."/>
            <person name="Tomita M."/>
            <person name="Numata K."/>
            <person name="Arakawa K."/>
        </authorList>
    </citation>
    <scope>NUCLEOTIDE SEQUENCE [LARGE SCALE GENOMIC DNA]</scope>
</reference>
<name>A0A4C1THG8_EUMVA</name>
<keyword evidence="2" id="KW-1185">Reference proteome</keyword>
<gene>
    <name evidence="1" type="ORF">EVAR_10526_1</name>
</gene>
<sequence length="121" mass="13563">MYYTLTEYGRKAIALDVSLRSVNESSGGLLCSPLLSTRYPSIRYPIPSQEAGSTLVLLLGSRVSMGGGIVYVTAEQCSEFNVCYVNRRNPRARESARARAMSLAAERRRAYRLSKQTREKY</sequence>
<dbReference type="Proteomes" id="UP000299102">
    <property type="component" value="Unassembled WGS sequence"/>
</dbReference>
<organism evidence="1 2">
    <name type="scientific">Eumeta variegata</name>
    <name type="common">Bagworm moth</name>
    <name type="synonym">Eumeta japonica</name>
    <dbReference type="NCBI Taxonomy" id="151549"/>
    <lineage>
        <taxon>Eukaryota</taxon>
        <taxon>Metazoa</taxon>
        <taxon>Ecdysozoa</taxon>
        <taxon>Arthropoda</taxon>
        <taxon>Hexapoda</taxon>
        <taxon>Insecta</taxon>
        <taxon>Pterygota</taxon>
        <taxon>Neoptera</taxon>
        <taxon>Endopterygota</taxon>
        <taxon>Lepidoptera</taxon>
        <taxon>Glossata</taxon>
        <taxon>Ditrysia</taxon>
        <taxon>Tineoidea</taxon>
        <taxon>Psychidae</taxon>
        <taxon>Oiketicinae</taxon>
        <taxon>Eumeta</taxon>
    </lineage>
</organism>
<protein>
    <submittedName>
        <fullName evidence="1">Uncharacterized protein</fullName>
    </submittedName>
</protein>
<proteinExistence type="predicted"/>